<gene>
    <name evidence="2" type="ORF">C7999DRAFT_12559</name>
</gene>
<feature type="region of interest" description="Disordered" evidence="1">
    <location>
        <begin position="156"/>
        <end position="218"/>
    </location>
</feature>
<dbReference type="Proteomes" id="UP001303647">
    <property type="component" value="Unassembled WGS sequence"/>
</dbReference>
<feature type="compositionally biased region" description="Low complexity" evidence="1">
    <location>
        <begin position="243"/>
        <end position="260"/>
    </location>
</feature>
<feature type="compositionally biased region" description="Basic and acidic residues" evidence="1">
    <location>
        <begin position="346"/>
        <end position="368"/>
    </location>
</feature>
<accession>A0AAN7CWZ2</accession>
<feature type="compositionally biased region" description="Polar residues" evidence="1">
    <location>
        <begin position="332"/>
        <end position="345"/>
    </location>
</feature>
<reference evidence="2" key="1">
    <citation type="journal article" date="2023" name="Mol. Phylogenet. Evol.">
        <title>Genome-scale phylogeny and comparative genomics of the fungal order Sordariales.</title>
        <authorList>
            <person name="Hensen N."/>
            <person name="Bonometti L."/>
            <person name="Westerberg I."/>
            <person name="Brannstrom I.O."/>
            <person name="Guillou S."/>
            <person name="Cros-Aarteil S."/>
            <person name="Calhoun S."/>
            <person name="Haridas S."/>
            <person name="Kuo A."/>
            <person name="Mondo S."/>
            <person name="Pangilinan J."/>
            <person name="Riley R."/>
            <person name="LaButti K."/>
            <person name="Andreopoulos B."/>
            <person name="Lipzen A."/>
            <person name="Chen C."/>
            <person name="Yan M."/>
            <person name="Daum C."/>
            <person name="Ng V."/>
            <person name="Clum A."/>
            <person name="Steindorff A."/>
            <person name="Ohm R.A."/>
            <person name="Martin F."/>
            <person name="Silar P."/>
            <person name="Natvig D.O."/>
            <person name="Lalanne C."/>
            <person name="Gautier V."/>
            <person name="Ament-Velasquez S.L."/>
            <person name="Kruys A."/>
            <person name="Hutchinson M.I."/>
            <person name="Powell A.J."/>
            <person name="Barry K."/>
            <person name="Miller A.N."/>
            <person name="Grigoriev I.V."/>
            <person name="Debuchy R."/>
            <person name="Gladieux P."/>
            <person name="Hiltunen Thoren M."/>
            <person name="Johannesson H."/>
        </authorList>
    </citation>
    <scope>NUCLEOTIDE SEQUENCE</scope>
    <source>
        <strain evidence="2">CBS 359.72</strain>
    </source>
</reference>
<evidence type="ECO:0000313" key="3">
    <source>
        <dbReference type="Proteomes" id="UP001303647"/>
    </source>
</evidence>
<reference evidence="2" key="2">
    <citation type="submission" date="2023-05" db="EMBL/GenBank/DDBJ databases">
        <authorList>
            <consortium name="Lawrence Berkeley National Laboratory"/>
            <person name="Steindorff A."/>
            <person name="Hensen N."/>
            <person name="Bonometti L."/>
            <person name="Westerberg I."/>
            <person name="Brannstrom I.O."/>
            <person name="Guillou S."/>
            <person name="Cros-Aarteil S."/>
            <person name="Calhoun S."/>
            <person name="Haridas S."/>
            <person name="Kuo A."/>
            <person name="Mondo S."/>
            <person name="Pangilinan J."/>
            <person name="Riley R."/>
            <person name="Labutti K."/>
            <person name="Andreopoulos B."/>
            <person name="Lipzen A."/>
            <person name="Chen C."/>
            <person name="Yanf M."/>
            <person name="Daum C."/>
            <person name="Ng V."/>
            <person name="Clum A."/>
            <person name="Ohm R."/>
            <person name="Martin F."/>
            <person name="Silar P."/>
            <person name="Natvig D."/>
            <person name="Lalanne C."/>
            <person name="Gautier V."/>
            <person name="Ament-Velasquez S.L."/>
            <person name="Kruys A."/>
            <person name="Hutchinson M.I."/>
            <person name="Powell A.J."/>
            <person name="Barry K."/>
            <person name="Miller A.N."/>
            <person name="Grigoriev I.V."/>
            <person name="Debuchy R."/>
            <person name="Gladieux P."/>
            <person name="Thoren M.H."/>
            <person name="Johannesson H."/>
        </authorList>
    </citation>
    <scope>NUCLEOTIDE SEQUENCE</scope>
    <source>
        <strain evidence="2">CBS 359.72</strain>
    </source>
</reference>
<organism evidence="2 3">
    <name type="scientific">Corynascus novoguineensis</name>
    <dbReference type="NCBI Taxonomy" id="1126955"/>
    <lineage>
        <taxon>Eukaryota</taxon>
        <taxon>Fungi</taxon>
        <taxon>Dikarya</taxon>
        <taxon>Ascomycota</taxon>
        <taxon>Pezizomycotina</taxon>
        <taxon>Sordariomycetes</taxon>
        <taxon>Sordariomycetidae</taxon>
        <taxon>Sordariales</taxon>
        <taxon>Chaetomiaceae</taxon>
        <taxon>Corynascus</taxon>
    </lineage>
</organism>
<feature type="compositionally biased region" description="Polar residues" evidence="1">
    <location>
        <begin position="162"/>
        <end position="173"/>
    </location>
</feature>
<feature type="region of interest" description="Disordered" evidence="1">
    <location>
        <begin position="241"/>
        <end position="317"/>
    </location>
</feature>
<keyword evidence="3" id="KW-1185">Reference proteome</keyword>
<dbReference type="AlphaFoldDB" id="A0AAN7CWZ2"/>
<feature type="compositionally biased region" description="Basic and acidic residues" evidence="1">
    <location>
        <begin position="67"/>
        <end position="77"/>
    </location>
</feature>
<feature type="compositionally biased region" description="Basic residues" evidence="1">
    <location>
        <begin position="377"/>
        <end position="389"/>
    </location>
</feature>
<evidence type="ECO:0000313" key="2">
    <source>
        <dbReference type="EMBL" id="KAK4249606.1"/>
    </source>
</evidence>
<comment type="caution">
    <text evidence="2">The sequence shown here is derived from an EMBL/GenBank/DDBJ whole genome shotgun (WGS) entry which is preliminary data.</text>
</comment>
<feature type="region of interest" description="Disordered" evidence="1">
    <location>
        <begin position="332"/>
        <end position="450"/>
    </location>
</feature>
<feature type="compositionally biased region" description="Polar residues" evidence="1">
    <location>
        <begin position="78"/>
        <end position="92"/>
    </location>
</feature>
<protein>
    <submittedName>
        <fullName evidence="2">Uncharacterized protein</fullName>
    </submittedName>
</protein>
<dbReference type="EMBL" id="MU857621">
    <property type="protein sequence ID" value="KAK4249606.1"/>
    <property type="molecule type" value="Genomic_DNA"/>
</dbReference>
<proteinExistence type="predicted"/>
<feature type="non-terminal residue" evidence="2">
    <location>
        <position position="1"/>
    </location>
</feature>
<sequence length="485" mass="54181">IGYMYWQLKIKPNRNRGADAEATAGGYWEVTRRDPGRISITIYRNKRPPNDPEPDQSENTDPGAKNGGREPTQHEDNITNNIPEDPGSTSTADIHLVPPPPPPPPPPLPPTVWTAPRPLAVPFQPNSDQSYALPLQGSDGLGGIATSYVPGPPPPAYFGYSASRQVPTQTFHNQHPGVSGPAPARPASAPPPLATSSNPPRNTAKFAPQSPPVAKPQSQWRRWFSLDGRFPIISHARTLSNLTSATDSSRPSSPSTPSPRCHSRDNISKRASKRQPQSPALDDQIYHDTLPGRTRVFTDAPRYRHYQDSPSYSEPSYASSYINTSMEVFCGNQQPDWEQSGNHTRVASDPESQRDAVRNRDARIRHPDTVSLASMLHRQHPARRDHRQCRPSWDNHCPSSERRQQCVSFTLPSDSDELRPPTSRSSDFPRRHSPRPQPRLSRASGHGYNSRRHLEFQHRKKQGMGLAERVTGTFYQMRRALRGEE</sequence>
<feature type="compositionally biased region" description="Pro residues" evidence="1">
    <location>
        <begin position="97"/>
        <end position="110"/>
    </location>
</feature>
<feature type="region of interest" description="Disordered" evidence="1">
    <location>
        <begin position="13"/>
        <end position="135"/>
    </location>
</feature>
<evidence type="ECO:0000256" key="1">
    <source>
        <dbReference type="SAM" id="MobiDB-lite"/>
    </source>
</evidence>
<name>A0AAN7CWZ2_9PEZI</name>